<protein>
    <submittedName>
        <fullName evidence="1">Uncharacterized protein</fullName>
    </submittedName>
</protein>
<dbReference type="Proteomes" id="UP001234297">
    <property type="component" value="Chromosome 7"/>
</dbReference>
<reference evidence="1 2" key="1">
    <citation type="journal article" date="2022" name="Hortic Res">
        <title>A haplotype resolved chromosomal level avocado genome allows analysis of novel avocado genes.</title>
        <authorList>
            <person name="Nath O."/>
            <person name="Fletcher S.J."/>
            <person name="Hayward A."/>
            <person name="Shaw L.M."/>
            <person name="Masouleh A.K."/>
            <person name="Furtado A."/>
            <person name="Henry R.J."/>
            <person name="Mitter N."/>
        </authorList>
    </citation>
    <scope>NUCLEOTIDE SEQUENCE [LARGE SCALE GENOMIC DNA]</scope>
    <source>
        <strain evidence="2">cv. Hass</strain>
    </source>
</reference>
<keyword evidence="2" id="KW-1185">Reference proteome</keyword>
<evidence type="ECO:0000313" key="1">
    <source>
        <dbReference type="EMBL" id="KAJ8628670.1"/>
    </source>
</evidence>
<proteinExistence type="predicted"/>
<comment type="caution">
    <text evidence="1">The sequence shown here is derived from an EMBL/GenBank/DDBJ whole genome shotgun (WGS) entry which is preliminary data.</text>
</comment>
<organism evidence="1 2">
    <name type="scientific">Persea americana</name>
    <name type="common">Avocado</name>
    <dbReference type="NCBI Taxonomy" id="3435"/>
    <lineage>
        <taxon>Eukaryota</taxon>
        <taxon>Viridiplantae</taxon>
        <taxon>Streptophyta</taxon>
        <taxon>Embryophyta</taxon>
        <taxon>Tracheophyta</taxon>
        <taxon>Spermatophyta</taxon>
        <taxon>Magnoliopsida</taxon>
        <taxon>Magnoliidae</taxon>
        <taxon>Laurales</taxon>
        <taxon>Lauraceae</taxon>
        <taxon>Persea</taxon>
    </lineage>
</organism>
<evidence type="ECO:0000313" key="2">
    <source>
        <dbReference type="Proteomes" id="UP001234297"/>
    </source>
</evidence>
<dbReference type="EMBL" id="CM056815">
    <property type="protein sequence ID" value="KAJ8628670.1"/>
    <property type="molecule type" value="Genomic_DNA"/>
</dbReference>
<gene>
    <name evidence="1" type="ORF">MRB53_021993</name>
</gene>
<accession>A0ACC2L5Y1</accession>
<sequence length="224" mass="25067">MVGTLASNNLPKLQILFHSASQAHALNHRGLPSIAAILYRTSPKKPSATSRHRYCSSSNRGRTPMSNVGGKVHNQLNEKKETNFQLQATPAQKPSVHIWTRWVLGTIISLILPFWMTMAELQTIEVEVEKVVEVVENVAEVVEKVAVVAEKLSSEVADKLPDDAKIKDAVLVVEHVSKEVAKDAQLTLDFIHKVEEIKQQVETLLEPHVIDQQKIKIRPHQCED</sequence>
<name>A0ACC2L5Y1_PERAE</name>